<dbReference type="InterPro" id="IPR023230">
    <property type="entry name" value="Glyco_hydro_2_CS"/>
</dbReference>
<keyword evidence="6 8" id="KW-0326">Glycosidase</keyword>
<evidence type="ECO:0000256" key="4">
    <source>
        <dbReference type="ARBA" id="ARBA00013303"/>
    </source>
</evidence>
<dbReference type="Pfam" id="PF02836">
    <property type="entry name" value="Glyco_hydro_2_C"/>
    <property type="match status" value="1"/>
</dbReference>
<dbReference type="Pfam" id="PF02929">
    <property type="entry name" value="Bgal_small_N"/>
    <property type="match status" value="1"/>
</dbReference>
<keyword evidence="5 8" id="KW-0378">Hydrolase</keyword>
<dbReference type="PANTHER" id="PTHR46323:SF2">
    <property type="entry name" value="BETA-GALACTOSIDASE"/>
    <property type="match status" value="1"/>
</dbReference>
<dbReference type="STRING" id="1147123.SAMN05443428_10518"/>
<dbReference type="InterPro" id="IPR008979">
    <property type="entry name" value="Galactose-bd-like_sf"/>
</dbReference>
<organism evidence="10 11">
    <name type="scientific">Caloramator quimbayensis</name>
    <dbReference type="NCBI Taxonomy" id="1147123"/>
    <lineage>
        <taxon>Bacteria</taxon>
        <taxon>Bacillati</taxon>
        <taxon>Bacillota</taxon>
        <taxon>Clostridia</taxon>
        <taxon>Eubacteriales</taxon>
        <taxon>Clostridiaceae</taxon>
        <taxon>Caloramator</taxon>
    </lineage>
</organism>
<dbReference type="Gene3D" id="2.60.120.260">
    <property type="entry name" value="Galactose-binding domain-like"/>
    <property type="match status" value="1"/>
</dbReference>
<dbReference type="PROSITE" id="PS00719">
    <property type="entry name" value="GLYCOSYL_HYDROL_F2_1"/>
    <property type="match status" value="1"/>
</dbReference>
<dbReference type="PANTHER" id="PTHR46323">
    <property type="entry name" value="BETA-GALACTOSIDASE"/>
    <property type="match status" value="1"/>
</dbReference>
<evidence type="ECO:0000256" key="6">
    <source>
        <dbReference type="ARBA" id="ARBA00023295"/>
    </source>
</evidence>
<dbReference type="OrthoDB" id="9762066at2"/>
<dbReference type="NCBIfam" id="NF007666">
    <property type="entry name" value="PRK10340.1"/>
    <property type="match status" value="1"/>
</dbReference>
<dbReference type="InterPro" id="IPR023232">
    <property type="entry name" value="Glyco_hydro_2_AS"/>
</dbReference>
<dbReference type="Pfam" id="PF00703">
    <property type="entry name" value="Glyco_hydro_2"/>
    <property type="match status" value="1"/>
</dbReference>
<dbReference type="InterPro" id="IPR004199">
    <property type="entry name" value="B-gal_small/dom_5"/>
</dbReference>
<dbReference type="InterPro" id="IPR006103">
    <property type="entry name" value="Glyco_hydro_2_cat"/>
</dbReference>
<dbReference type="InterPro" id="IPR032312">
    <property type="entry name" value="LacZ_4"/>
</dbReference>
<dbReference type="EMBL" id="FUYH01000005">
    <property type="protein sequence ID" value="SKA82983.1"/>
    <property type="molecule type" value="Genomic_DNA"/>
</dbReference>
<dbReference type="Gene3D" id="3.20.20.80">
    <property type="entry name" value="Glycosidases"/>
    <property type="match status" value="1"/>
</dbReference>
<dbReference type="AlphaFoldDB" id="A0A1T4X011"/>
<keyword evidence="11" id="KW-1185">Reference proteome</keyword>
<dbReference type="InterPro" id="IPR006104">
    <property type="entry name" value="Glyco_hydro_2_N"/>
</dbReference>
<comment type="similarity">
    <text evidence="2 8">Belongs to the glycosyl hydrolase 2 family.</text>
</comment>
<evidence type="ECO:0000256" key="8">
    <source>
        <dbReference type="RuleBase" id="RU361154"/>
    </source>
</evidence>
<dbReference type="Gene3D" id="2.70.98.10">
    <property type="match status" value="1"/>
</dbReference>
<evidence type="ECO:0000256" key="3">
    <source>
        <dbReference type="ARBA" id="ARBA00012756"/>
    </source>
</evidence>
<dbReference type="PRINTS" id="PR00132">
    <property type="entry name" value="GLHYDRLASE2"/>
</dbReference>
<dbReference type="InterPro" id="IPR011013">
    <property type="entry name" value="Gal_mutarotase_sf_dom"/>
</dbReference>
<dbReference type="Pfam" id="PF02837">
    <property type="entry name" value="Glyco_hydro_2_N"/>
    <property type="match status" value="1"/>
</dbReference>
<dbReference type="GO" id="GO:0005990">
    <property type="term" value="P:lactose catabolic process"/>
    <property type="evidence" value="ECO:0007669"/>
    <property type="project" value="TreeGrafter"/>
</dbReference>
<dbReference type="SUPFAM" id="SSF49303">
    <property type="entry name" value="beta-Galactosidase/glucuronidase domain"/>
    <property type="match status" value="2"/>
</dbReference>
<dbReference type="InterPro" id="IPR013783">
    <property type="entry name" value="Ig-like_fold"/>
</dbReference>
<dbReference type="SUPFAM" id="SSF49785">
    <property type="entry name" value="Galactose-binding domain-like"/>
    <property type="match status" value="1"/>
</dbReference>
<comment type="catalytic activity">
    <reaction evidence="1 8">
        <text>Hydrolysis of terminal non-reducing beta-D-galactose residues in beta-D-galactosides.</text>
        <dbReference type="EC" id="3.2.1.23"/>
    </reaction>
</comment>
<dbReference type="Proteomes" id="UP000190105">
    <property type="component" value="Unassembled WGS sequence"/>
</dbReference>
<evidence type="ECO:0000256" key="2">
    <source>
        <dbReference type="ARBA" id="ARBA00007401"/>
    </source>
</evidence>
<dbReference type="Pfam" id="PF16353">
    <property type="entry name" value="LacZ_4"/>
    <property type="match status" value="1"/>
</dbReference>
<dbReference type="EC" id="3.2.1.23" evidence="3 8"/>
<evidence type="ECO:0000256" key="5">
    <source>
        <dbReference type="ARBA" id="ARBA00022801"/>
    </source>
</evidence>
<dbReference type="SUPFAM" id="SSF51445">
    <property type="entry name" value="(Trans)glycosidases"/>
    <property type="match status" value="1"/>
</dbReference>
<dbReference type="Gene3D" id="2.60.40.10">
    <property type="entry name" value="Immunoglobulins"/>
    <property type="match status" value="2"/>
</dbReference>
<evidence type="ECO:0000313" key="10">
    <source>
        <dbReference type="EMBL" id="SKA82983.1"/>
    </source>
</evidence>
<gene>
    <name evidence="10" type="ORF">SAMN05443428_10518</name>
</gene>
<dbReference type="RefSeq" id="WP_078695843.1">
    <property type="nucleotide sequence ID" value="NZ_FUYH01000005.1"/>
</dbReference>
<evidence type="ECO:0000259" key="9">
    <source>
        <dbReference type="SMART" id="SM01038"/>
    </source>
</evidence>
<dbReference type="InterPro" id="IPR050347">
    <property type="entry name" value="Bact_Beta-galactosidase"/>
</dbReference>
<dbReference type="InterPro" id="IPR006102">
    <property type="entry name" value="Ig-like_GH2"/>
</dbReference>
<name>A0A1T4X011_9CLOT</name>
<accession>A0A1T4X011</accession>
<dbReference type="InterPro" id="IPR014718">
    <property type="entry name" value="GH-type_carb-bd"/>
</dbReference>
<evidence type="ECO:0000256" key="7">
    <source>
        <dbReference type="ARBA" id="ARBA00032230"/>
    </source>
</evidence>
<proteinExistence type="inferred from homology"/>
<reference evidence="11" key="1">
    <citation type="submission" date="2017-02" db="EMBL/GenBank/DDBJ databases">
        <authorList>
            <person name="Varghese N."/>
            <person name="Submissions S."/>
        </authorList>
    </citation>
    <scope>NUCLEOTIDE SEQUENCE [LARGE SCALE GENOMIC DNA]</scope>
    <source>
        <strain evidence="11">USBA 833</strain>
    </source>
</reference>
<dbReference type="GO" id="GO:0030246">
    <property type="term" value="F:carbohydrate binding"/>
    <property type="evidence" value="ECO:0007669"/>
    <property type="project" value="InterPro"/>
</dbReference>
<evidence type="ECO:0000256" key="1">
    <source>
        <dbReference type="ARBA" id="ARBA00001412"/>
    </source>
</evidence>
<dbReference type="GO" id="GO:0004565">
    <property type="term" value="F:beta-galactosidase activity"/>
    <property type="evidence" value="ECO:0007669"/>
    <property type="project" value="UniProtKB-EC"/>
</dbReference>
<sequence>MKVWENINIDSINRLSPRAYFYSYLDKEAALTFEKKLSMGYKLLNGIWDFYYTDAPEYSPEGFYDEDFDSSNWCKIRVPGHWQLQGFKSPHYTDLYYPFTLNPPYVPTMNPTGIYRRNFYIDESFLGKKIILRFNGVDSAFHVWINGKEIGYSKGSRLTSEFDISDYIRIGENTIVVRVYQWSDGSYLEDQDMWWLSGIFRDVEIICEPINGIEDVFVIADTDSDYKDGIIKVSTKLIQNLKGYSLDYEIYDFDDNLIYKENQIAQCNDIYFEGKIKGIKKWSAEEPNLYKILIILKKDESDTQIISLRIGFRKIELKDNVFLINGAAIKLKGVNRHDFNSETGRYVSKDDIEKDIILMKQHNINAIRTSHYPNSPEFYDLCDEYGMYVIGENDFECHGFELNDMFESFINDSKWEKAAVSRMERTVQRDKNHPCIIMWSLGNESSFGSNITAMADKVRELDKTRLLHYEGDRECKVADVYSCMYTWIETKERMALEEAIKKFNKPFILCEYAHAMGNGPGNLKEYQEYIYENENFQGAFVWEWKDHGIKAVDSSENVYYKYGGDFNDEPNNKNFCMDGFVMANGEVSPGLLEYKKIVQPVKIEQIDVKKGLFKIKNLYDFITLDDFDLVYTIYKDNDIWYSSQIDIKGINPNEQREIKIDKILDITERNSSYSIIFSLVLNKNKKWANIGLELGKDEFFIYNGMKSLNKLNLGIIKKDTNMLAYFNSNDKVICFDKVLGKIKYIKKDGEVLLEDGPDLNLWRAPIDNDMYLLEDYYNKYFLNDIKFRVDSIECDDDLKFIVNKTYGTTNSPWYYKCRYEYKFLPDGSIKIKVKGVPSGKKECAPVMIPRIGFKMKINRNLNKVRWEGRGPHPNYPDSKDSALYGIYEKTVDELFVDYPYPQENASRGGCRWVNLSDYWGNSLMINTKKEFSFSAMYYDDKDLEKAKHCNELIKRDYIVLNIDYKQNGLGSNSCGQNQLKKYRCEFEEFEFEFVISAFNKNEISEINLLRLQNNNF</sequence>
<dbReference type="InterPro" id="IPR036156">
    <property type="entry name" value="Beta-gal/glucu_dom_sf"/>
</dbReference>
<dbReference type="InterPro" id="IPR017853">
    <property type="entry name" value="GH"/>
</dbReference>
<protein>
    <recommendedName>
        <fullName evidence="4 8">Beta-galactosidase</fullName>
        <ecNumber evidence="3 8">3.2.1.23</ecNumber>
    </recommendedName>
    <alternativeName>
        <fullName evidence="7 8">Lactase</fullName>
    </alternativeName>
</protein>
<dbReference type="GO" id="GO:0009341">
    <property type="term" value="C:beta-galactosidase complex"/>
    <property type="evidence" value="ECO:0007669"/>
    <property type="project" value="InterPro"/>
</dbReference>
<feature type="domain" description="Beta galactosidase small chain/" evidence="9">
    <location>
        <begin position="725"/>
        <end position="996"/>
    </location>
</feature>
<dbReference type="SMART" id="SM01038">
    <property type="entry name" value="Bgal_small_N"/>
    <property type="match status" value="1"/>
</dbReference>
<evidence type="ECO:0000313" key="11">
    <source>
        <dbReference type="Proteomes" id="UP000190105"/>
    </source>
</evidence>
<dbReference type="InterPro" id="IPR006101">
    <property type="entry name" value="Glyco_hydro_2"/>
</dbReference>
<dbReference type="SUPFAM" id="SSF74650">
    <property type="entry name" value="Galactose mutarotase-like"/>
    <property type="match status" value="1"/>
</dbReference>
<dbReference type="PROSITE" id="PS00608">
    <property type="entry name" value="GLYCOSYL_HYDROL_F2_2"/>
    <property type="match status" value="1"/>
</dbReference>